<feature type="non-terminal residue" evidence="1">
    <location>
        <position position="1"/>
    </location>
</feature>
<dbReference type="Proteomes" id="UP000236291">
    <property type="component" value="Unassembled WGS sequence"/>
</dbReference>
<name>A0A2K3JP66_TRIPR</name>
<reference evidence="1 2" key="2">
    <citation type="journal article" date="2017" name="Front. Plant Sci.">
        <title>Gene Classification and Mining of Molecular Markers Useful in Red Clover (Trifolium pratense) Breeding.</title>
        <authorList>
            <person name="Istvanek J."/>
            <person name="Dluhosova J."/>
            <person name="Dluhos P."/>
            <person name="Patkova L."/>
            <person name="Nedelnik J."/>
            <person name="Repkova J."/>
        </authorList>
    </citation>
    <scope>NUCLEOTIDE SEQUENCE [LARGE SCALE GENOMIC DNA]</scope>
    <source>
        <strain evidence="2">cv. Tatra</strain>
        <tissue evidence="1">Young leaves</tissue>
    </source>
</reference>
<evidence type="ECO:0008006" key="3">
    <source>
        <dbReference type="Google" id="ProtNLM"/>
    </source>
</evidence>
<dbReference type="EMBL" id="ASHM01072941">
    <property type="protein sequence ID" value="PNX55823.1"/>
    <property type="molecule type" value="Genomic_DNA"/>
</dbReference>
<gene>
    <name evidence="1" type="ORF">L195_g049454</name>
</gene>
<accession>A0A2K3JP66</accession>
<dbReference type="AlphaFoldDB" id="A0A2K3JP66"/>
<proteinExistence type="predicted"/>
<reference evidence="1 2" key="1">
    <citation type="journal article" date="2014" name="Am. J. Bot.">
        <title>Genome assembly and annotation for red clover (Trifolium pratense; Fabaceae).</title>
        <authorList>
            <person name="Istvanek J."/>
            <person name="Jaros M."/>
            <person name="Krenek A."/>
            <person name="Repkova J."/>
        </authorList>
    </citation>
    <scope>NUCLEOTIDE SEQUENCE [LARGE SCALE GENOMIC DNA]</scope>
    <source>
        <strain evidence="2">cv. Tatra</strain>
        <tissue evidence="1">Young leaves</tissue>
    </source>
</reference>
<organism evidence="1 2">
    <name type="scientific">Trifolium pratense</name>
    <name type="common">Red clover</name>
    <dbReference type="NCBI Taxonomy" id="57577"/>
    <lineage>
        <taxon>Eukaryota</taxon>
        <taxon>Viridiplantae</taxon>
        <taxon>Streptophyta</taxon>
        <taxon>Embryophyta</taxon>
        <taxon>Tracheophyta</taxon>
        <taxon>Spermatophyta</taxon>
        <taxon>Magnoliopsida</taxon>
        <taxon>eudicotyledons</taxon>
        <taxon>Gunneridae</taxon>
        <taxon>Pentapetalae</taxon>
        <taxon>rosids</taxon>
        <taxon>fabids</taxon>
        <taxon>Fabales</taxon>
        <taxon>Fabaceae</taxon>
        <taxon>Papilionoideae</taxon>
        <taxon>50 kb inversion clade</taxon>
        <taxon>NPAAA clade</taxon>
        <taxon>Hologalegina</taxon>
        <taxon>IRL clade</taxon>
        <taxon>Trifolieae</taxon>
        <taxon>Trifolium</taxon>
    </lineage>
</organism>
<sequence length="116" mass="13233">SWTRQLESAEQASLAELVSCLESTTLNDQSDDRLCWLHEQQHGFTVSSCYAVICSLVIENQLDNNLAASLCRLWQAKVPSKVCVFSWRLLQESLPMRLRARLAQLFLKLMQTAYAI</sequence>
<comment type="caution">
    <text evidence="1">The sequence shown here is derived from an EMBL/GenBank/DDBJ whole genome shotgun (WGS) entry which is preliminary data.</text>
</comment>
<protein>
    <recommendedName>
        <fullName evidence="3">Reverse transcriptase zinc-binding domain-containing protein</fullName>
    </recommendedName>
</protein>
<evidence type="ECO:0000313" key="1">
    <source>
        <dbReference type="EMBL" id="PNX55823.1"/>
    </source>
</evidence>
<evidence type="ECO:0000313" key="2">
    <source>
        <dbReference type="Proteomes" id="UP000236291"/>
    </source>
</evidence>